<feature type="compositionally biased region" description="Polar residues" evidence="1">
    <location>
        <begin position="72"/>
        <end position="81"/>
    </location>
</feature>
<dbReference type="InterPro" id="IPR011010">
    <property type="entry name" value="DNA_brk_join_enz"/>
</dbReference>
<dbReference type="RefSeq" id="WP_189062125.1">
    <property type="nucleotide sequence ID" value="NZ_BMMK01000067.1"/>
</dbReference>
<dbReference type="Proteomes" id="UP000637578">
    <property type="component" value="Unassembled WGS sequence"/>
</dbReference>
<organism evidence="2 3">
    <name type="scientific">Longimycelium tulufanense</name>
    <dbReference type="NCBI Taxonomy" id="907463"/>
    <lineage>
        <taxon>Bacteria</taxon>
        <taxon>Bacillati</taxon>
        <taxon>Actinomycetota</taxon>
        <taxon>Actinomycetes</taxon>
        <taxon>Pseudonocardiales</taxon>
        <taxon>Pseudonocardiaceae</taxon>
        <taxon>Longimycelium</taxon>
    </lineage>
</organism>
<keyword evidence="3" id="KW-1185">Reference proteome</keyword>
<name>A0A8J3CKS9_9PSEU</name>
<proteinExistence type="predicted"/>
<dbReference type="SUPFAM" id="SSF56349">
    <property type="entry name" value="DNA breaking-rejoining enzymes"/>
    <property type="match status" value="1"/>
</dbReference>
<comment type="caution">
    <text evidence="2">The sequence shown here is derived from an EMBL/GenBank/DDBJ whole genome shotgun (WGS) entry which is preliminary data.</text>
</comment>
<dbReference type="EMBL" id="BMMK01000067">
    <property type="protein sequence ID" value="GGM84065.1"/>
    <property type="molecule type" value="Genomic_DNA"/>
</dbReference>
<protein>
    <submittedName>
        <fullName evidence="2">Uncharacterized protein</fullName>
    </submittedName>
</protein>
<sequence length="164" mass="18495">MQCSLRGVPGQEPSEPRLLAFFGCLYFAGPRPEEAVHLTEAHLVLAWEKWNPDVPWWLAPEDAWGEIHAEGSSPSPESAWSYTGRRRDDRPLKGREIGDICPVPCPPEQSYLFCEHIIRFGAGPDGRLLRGIRGGELSESTYCHLWDRVRRAVLTTQRQSTGRG</sequence>
<evidence type="ECO:0000313" key="3">
    <source>
        <dbReference type="Proteomes" id="UP000637578"/>
    </source>
</evidence>
<reference evidence="2" key="2">
    <citation type="submission" date="2020-09" db="EMBL/GenBank/DDBJ databases">
        <authorList>
            <person name="Sun Q."/>
            <person name="Zhou Y."/>
        </authorList>
    </citation>
    <scope>NUCLEOTIDE SEQUENCE</scope>
    <source>
        <strain evidence="2">CGMCC 4.5737</strain>
    </source>
</reference>
<evidence type="ECO:0000313" key="2">
    <source>
        <dbReference type="EMBL" id="GGM84065.1"/>
    </source>
</evidence>
<evidence type="ECO:0000256" key="1">
    <source>
        <dbReference type="SAM" id="MobiDB-lite"/>
    </source>
</evidence>
<dbReference type="GO" id="GO:0003677">
    <property type="term" value="F:DNA binding"/>
    <property type="evidence" value="ECO:0007669"/>
    <property type="project" value="InterPro"/>
</dbReference>
<dbReference type="AlphaFoldDB" id="A0A8J3CKS9"/>
<accession>A0A8J3CKS9</accession>
<reference evidence="2" key="1">
    <citation type="journal article" date="2014" name="Int. J. Syst. Evol. Microbiol.">
        <title>Complete genome sequence of Corynebacterium casei LMG S-19264T (=DSM 44701T), isolated from a smear-ripened cheese.</title>
        <authorList>
            <consortium name="US DOE Joint Genome Institute (JGI-PGF)"/>
            <person name="Walter F."/>
            <person name="Albersmeier A."/>
            <person name="Kalinowski J."/>
            <person name="Ruckert C."/>
        </authorList>
    </citation>
    <scope>NUCLEOTIDE SEQUENCE</scope>
    <source>
        <strain evidence="2">CGMCC 4.5737</strain>
    </source>
</reference>
<feature type="region of interest" description="Disordered" evidence="1">
    <location>
        <begin position="68"/>
        <end position="87"/>
    </location>
</feature>
<gene>
    <name evidence="2" type="ORF">GCM10012275_63400</name>
</gene>